<feature type="non-terminal residue" evidence="1">
    <location>
        <position position="77"/>
    </location>
</feature>
<gene>
    <name evidence="1" type="ORF">SCF082_LOCUS23221</name>
</gene>
<evidence type="ECO:0000313" key="1">
    <source>
        <dbReference type="EMBL" id="CAK9039721.1"/>
    </source>
</evidence>
<keyword evidence="2" id="KW-1185">Reference proteome</keyword>
<reference evidence="1 2" key="1">
    <citation type="submission" date="2024-02" db="EMBL/GenBank/DDBJ databases">
        <authorList>
            <person name="Chen Y."/>
            <person name="Shah S."/>
            <person name="Dougan E. K."/>
            <person name="Thang M."/>
            <person name="Chan C."/>
        </authorList>
    </citation>
    <scope>NUCLEOTIDE SEQUENCE [LARGE SCALE GENOMIC DNA]</scope>
</reference>
<protein>
    <submittedName>
        <fullName evidence="1">Uncharacterized protein</fullName>
    </submittedName>
</protein>
<name>A0ABP0LKL6_9DINO</name>
<comment type="caution">
    <text evidence="1">The sequence shown here is derived from an EMBL/GenBank/DDBJ whole genome shotgun (WGS) entry which is preliminary data.</text>
</comment>
<sequence>KVILHMDIREGPCLEFCKTSLGLPVDGYMIREPAEKAFVELTCSDILEPRLIKIQARREAVYQFKEDGNMDMNNLAE</sequence>
<proteinExistence type="predicted"/>
<accession>A0ABP0LKL6</accession>
<evidence type="ECO:0000313" key="2">
    <source>
        <dbReference type="Proteomes" id="UP001642464"/>
    </source>
</evidence>
<dbReference type="EMBL" id="CAXAMM010016725">
    <property type="protein sequence ID" value="CAK9039721.1"/>
    <property type="molecule type" value="Genomic_DNA"/>
</dbReference>
<feature type="non-terminal residue" evidence="1">
    <location>
        <position position="1"/>
    </location>
</feature>
<organism evidence="1 2">
    <name type="scientific">Durusdinium trenchii</name>
    <dbReference type="NCBI Taxonomy" id="1381693"/>
    <lineage>
        <taxon>Eukaryota</taxon>
        <taxon>Sar</taxon>
        <taxon>Alveolata</taxon>
        <taxon>Dinophyceae</taxon>
        <taxon>Suessiales</taxon>
        <taxon>Symbiodiniaceae</taxon>
        <taxon>Durusdinium</taxon>
    </lineage>
</organism>
<dbReference type="Proteomes" id="UP001642464">
    <property type="component" value="Unassembled WGS sequence"/>
</dbReference>